<protein>
    <submittedName>
        <fullName evidence="1">Uncharacterized protein</fullName>
    </submittedName>
</protein>
<accession>A0ABR7DP15</accession>
<comment type="caution">
    <text evidence="1">The sequence shown here is derived from an EMBL/GenBank/DDBJ whole genome shotgun (WGS) entry which is preliminary data.</text>
</comment>
<reference evidence="1 2" key="1">
    <citation type="submission" date="2020-08" db="EMBL/GenBank/DDBJ databases">
        <title>Genome public.</title>
        <authorList>
            <person name="Liu C."/>
            <person name="Sun Q."/>
        </authorList>
    </citation>
    <scope>NUCLEOTIDE SEQUENCE [LARGE SCALE GENOMIC DNA]</scope>
    <source>
        <strain evidence="1 2">NSJ-79</strain>
    </source>
</reference>
<name>A0ABR7DP15_9BACT</name>
<dbReference type="EMBL" id="JACOOJ010000015">
    <property type="protein sequence ID" value="MBC5633112.1"/>
    <property type="molecule type" value="Genomic_DNA"/>
</dbReference>
<evidence type="ECO:0000313" key="1">
    <source>
        <dbReference type="EMBL" id="MBC5633112.1"/>
    </source>
</evidence>
<keyword evidence="2" id="KW-1185">Reference proteome</keyword>
<organism evidence="1 2">
    <name type="scientific">Parabacteroides hominis</name>
    <dbReference type="NCBI Taxonomy" id="2763057"/>
    <lineage>
        <taxon>Bacteria</taxon>
        <taxon>Pseudomonadati</taxon>
        <taxon>Bacteroidota</taxon>
        <taxon>Bacteroidia</taxon>
        <taxon>Bacteroidales</taxon>
        <taxon>Tannerellaceae</taxon>
        <taxon>Parabacteroides</taxon>
    </lineage>
</organism>
<proteinExistence type="predicted"/>
<dbReference type="Proteomes" id="UP000651475">
    <property type="component" value="Unassembled WGS sequence"/>
</dbReference>
<sequence length="83" mass="9983">MKLIKYRQECTLLQFKRMNQLMHIYYSQPVGYKVCNKLLDLNLFLPDSTQRGVIVEIKYIMHSILYHLDGRTWETFQKEIAAN</sequence>
<evidence type="ECO:0000313" key="2">
    <source>
        <dbReference type="Proteomes" id="UP000651475"/>
    </source>
</evidence>
<dbReference type="RefSeq" id="WP_186929862.1">
    <property type="nucleotide sequence ID" value="NZ_JACOOJ010000015.1"/>
</dbReference>
<gene>
    <name evidence="1" type="ORF">H8S65_10060</name>
</gene>